<proteinExistence type="predicted"/>
<evidence type="ECO:0000256" key="1">
    <source>
        <dbReference type="ARBA" id="ARBA00013260"/>
    </source>
</evidence>
<name>A0A1J4MVR6_9CRYT</name>
<dbReference type="GeneID" id="92366258"/>
<dbReference type="InterPro" id="IPR042237">
    <property type="entry name" value="PTRHD1"/>
</dbReference>
<gene>
    <name evidence="4" type="ORF">cand_020740</name>
</gene>
<comment type="caution">
    <text evidence="4">The sequence shown here is derived from an EMBL/GenBank/DDBJ whole genome shotgun (WGS) entry which is preliminary data.</text>
</comment>
<dbReference type="Proteomes" id="UP000186804">
    <property type="component" value="Unassembled WGS sequence"/>
</dbReference>
<evidence type="ECO:0000256" key="3">
    <source>
        <dbReference type="ARBA" id="ARBA00048707"/>
    </source>
</evidence>
<reference evidence="4 5" key="1">
    <citation type="submission" date="2016-10" db="EMBL/GenBank/DDBJ databases">
        <title>Reductive evolution of mitochondrial metabolism and differential evolution of invasion-related proteins in Cryptosporidium.</title>
        <authorList>
            <person name="Liu S."/>
            <person name="Roellig D.M."/>
            <person name="Guo Y."/>
            <person name="Li N."/>
            <person name="Frace M.A."/>
            <person name="Tang K."/>
            <person name="Zhang L."/>
            <person name="Feng Y."/>
            <person name="Xiao L."/>
        </authorList>
    </citation>
    <scope>NUCLEOTIDE SEQUENCE [LARGE SCALE GENOMIC DNA]</scope>
    <source>
        <strain evidence="4">30847</strain>
    </source>
</reference>
<protein>
    <recommendedName>
        <fullName evidence="1">peptidyl-tRNA hydrolase</fullName>
        <ecNumber evidence="1">3.1.1.29</ecNumber>
    </recommendedName>
</protein>
<dbReference type="Gene3D" id="3.40.1490.10">
    <property type="entry name" value="Bit1"/>
    <property type="match status" value="1"/>
</dbReference>
<dbReference type="OrthoDB" id="201213at2759"/>
<keyword evidence="5" id="KW-1185">Reference proteome</keyword>
<dbReference type="AlphaFoldDB" id="A0A1J4MVR6"/>
<organism evidence="4 5">
    <name type="scientific">Cryptosporidium andersoni</name>
    <dbReference type="NCBI Taxonomy" id="117008"/>
    <lineage>
        <taxon>Eukaryota</taxon>
        <taxon>Sar</taxon>
        <taxon>Alveolata</taxon>
        <taxon>Apicomplexa</taxon>
        <taxon>Conoidasida</taxon>
        <taxon>Coccidia</taxon>
        <taxon>Eucoccidiorida</taxon>
        <taxon>Eimeriorina</taxon>
        <taxon>Cryptosporidiidae</taxon>
        <taxon>Cryptosporidium</taxon>
    </lineage>
</organism>
<dbReference type="EC" id="3.1.1.29" evidence="1"/>
<dbReference type="SUPFAM" id="SSF102462">
    <property type="entry name" value="Peptidyl-tRNA hydrolase II"/>
    <property type="match status" value="1"/>
</dbReference>
<dbReference type="EMBL" id="LRBS01000045">
    <property type="protein sequence ID" value="OII77092.1"/>
    <property type="molecule type" value="Genomic_DNA"/>
</dbReference>
<dbReference type="GO" id="GO:0004045">
    <property type="term" value="F:peptidyl-tRNA hydrolase activity"/>
    <property type="evidence" value="ECO:0007669"/>
    <property type="project" value="UniProtKB-EC"/>
</dbReference>
<dbReference type="InterPro" id="IPR023476">
    <property type="entry name" value="Pep_tRNA_hydro_II_dom_sf"/>
</dbReference>
<dbReference type="VEuPathDB" id="CryptoDB:cand_020740"/>
<dbReference type="PANTHER" id="PTHR46194">
    <property type="entry name" value="PEPTIDYL-TRNA HYDROLASE PTRHD1-RELATED"/>
    <property type="match status" value="1"/>
</dbReference>
<evidence type="ECO:0000256" key="2">
    <source>
        <dbReference type="ARBA" id="ARBA00022801"/>
    </source>
</evidence>
<evidence type="ECO:0000313" key="5">
    <source>
        <dbReference type="Proteomes" id="UP000186804"/>
    </source>
</evidence>
<keyword evidence="2" id="KW-0378">Hydrolase</keyword>
<comment type="catalytic activity">
    <reaction evidence="3">
        <text>an N-acyl-L-alpha-aminoacyl-tRNA + H2O = an N-acyl-L-amino acid + a tRNA + H(+)</text>
        <dbReference type="Rhea" id="RHEA:54448"/>
        <dbReference type="Rhea" id="RHEA-COMP:10123"/>
        <dbReference type="Rhea" id="RHEA-COMP:13883"/>
        <dbReference type="ChEBI" id="CHEBI:15377"/>
        <dbReference type="ChEBI" id="CHEBI:15378"/>
        <dbReference type="ChEBI" id="CHEBI:59874"/>
        <dbReference type="ChEBI" id="CHEBI:78442"/>
        <dbReference type="ChEBI" id="CHEBI:138191"/>
        <dbReference type="EC" id="3.1.1.29"/>
    </reaction>
</comment>
<dbReference type="PANTHER" id="PTHR46194:SF1">
    <property type="entry name" value="PEPTIDYL-TRNA HYDROLASE PTRHD1-RELATED"/>
    <property type="match status" value="1"/>
</dbReference>
<dbReference type="RefSeq" id="XP_067068938.1">
    <property type="nucleotide sequence ID" value="XM_067212304.1"/>
</dbReference>
<dbReference type="InterPro" id="IPR002833">
    <property type="entry name" value="PTH2"/>
</dbReference>
<dbReference type="Pfam" id="PF01981">
    <property type="entry name" value="PTH2"/>
    <property type="match status" value="1"/>
</dbReference>
<accession>A0A1J4MVR6</accession>
<sequence>MKVHKNTGEVIDRIKLRSNQCINSFHLYIHPASNPPTEPLEGSSSTLPISTPPYILCTVLISSRIRGSLKYRTVLNFYLIYNSTEMSSAADPIVQYILVRTDLNWNRGSITAQACHASVAAIVENITMPTVQSYIQDINNMHKVVLCTDSSESLIKLSNLLKESGIIHKLWNEQPEDIPTCIATMFIY</sequence>
<evidence type="ECO:0000313" key="4">
    <source>
        <dbReference type="EMBL" id="OII77092.1"/>
    </source>
</evidence>